<dbReference type="Pfam" id="PF05839">
    <property type="entry name" value="Apc13p"/>
    <property type="match status" value="1"/>
</dbReference>
<evidence type="ECO:0000256" key="10">
    <source>
        <dbReference type="ARBA" id="ARBA00031338"/>
    </source>
</evidence>
<comment type="caution">
    <text evidence="12">The sequence shown here is derived from an EMBL/GenBank/DDBJ whole genome shotgun (WGS) entry which is preliminary data.</text>
</comment>
<accession>A0AAN7ZHQ7</accession>
<keyword evidence="8" id="KW-0539">Nucleus</keyword>
<sequence length="69" mass="7902">MDSQVTIEGYLVDLVDDTWRSDVLPQEEIDAPLHELPDPEADNGDINLTLKEQEQKWTDIALNSLNEHQ</sequence>
<protein>
    <recommendedName>
        <fullName evidence="4">Anaphase-promoting complex subunit 13</fullName>
    </recommendedName>
    <alternativeName>
        <fullName evidence="10">Cyclosome subunit 13</fullName>
    </alternativeName>
</protein>
<dbReference type="PANTHER" id="PTHR28672">
    <property type="entry name" value="ANAPHASE-PROMOTING COMPLEX SUBUNIT 13"/>
    <property type="match status" value="1"/>
</dbReference>
<dbReference type="PANTHER" id="PTHR28672:SF1">
    <property type="entry name" value="ANAPHASE-PROMOTING COMPLEX SUBUNIT 13"/>
    <property type="match status" value="1"/>
</dbReference>
<keyword evidence="6" id="KW-0498">Mitosis</keyword>
<comment type="function">
    <text evidence="11">Component of the anaphase promoting complex/cyclosome (APC/C), a cell cycle-regulated E3 ubiquitin ligase that controls progression through mitosis and the G1 phase of the cell cycle. The APC/C complex acts by mediating ubiquitination and subsequent degradation of target proteins: it mainly mediates the formation of 'Lys-11'-linked polyubiquitin chains and, to a lower extent, the formation of 'Lys-48'- and 'Lys-63'-linked polyubiquitin chains. The APC/C complex catalyzes assembly of branched 'Lys-11'-/'Lys-48'-linked branched ubiquitin chains on target proteins.</text>
</comment>
<dbReference type="GO" id="GO:0051301">
    <property type="term" value="P:cell division"/>
    <property type="evidence" value="ECO:0007669"/>
    <property type="project" value="UniProtKB-KW"/>
</dbReference>
<evidence type="ECO:0000313" key="12">
    <source>
        <dbReference type="EMBL" id="KAK5647285.1"/>
    </source>
</evidence>
<keyword evidence="5" id="KW-0132">Cell division</keyword>
<evidence type="ECO:0000256" key="1">
    <source>
        <dbReference type="ARBA" id="ARBA00004123"/>
    </source>
</evidence>
<evidence type="ECO:0000256" key="3">
    <source>
        <dbReference type="ARBA" id="ARBA00006940"/>
    </source>
</evidence>
<gene>
    <name evidence="12" type="ORF">RI129_002177</name>
</gene>
<evidence type="ECO:0000256" key="2">
    <source>
        <dbReference type="ARBA" id="ARBA00004906"/>
    </source>
</evidence>
<dbReference type="Proteomes" id="UP001329430">
    <property type="component" value="Chromosome 2"/>
</dbReference>
<evidence type="ECO:0000256" key="4">
    <source>
        <dbReference type="ARBA" id="ARBA00013935"/>
    </source>
</evidence>
<dbReference type="AlphaFoldDB" id="A0AAN7ZHQ7"/>
<keyword evidence="13" id="KW-1185">Reference proteome</keyword>
<evidence type="ECO:0000256" key="9">
    <source>
        <dbReference type="ARBA" id="ARBA00023306"/>
    </source>
</evidence>
<keyword evidence="9" id="KW-0131">Cell cycle</keyword>
<keyword evidence="7" id="KW-0833">Ubl conjugation pathway</keyword>
<comment type="similarity">
    <text evidence="3">Belongs to the APC13 family.</text>
</comment>
<comment type="pathway">
    <text evidence="2">Protein modification; protein ubiquitination.</text>
</comment>
<evidence type="ECO:0000256" key="11">
    <source>
        <dbReference type="ARBA" id="ARBA00045696"/>
    </source>
</evidence>
<reference evidence="12 13" key="1">
    <citation type="journal article" date="2024" name="Insects">
        <title>An Improved Chromosome-Level Genome Assembly of the Firefly Pyrocoelia pectoralis.</title>
        <authorList>
            <person name="Fu X."/>
            <person name="Meyer-Rochow V.B."/>
            <person name="Ballantyne L."/>
            <person name="Zhu X."/>
        </authorList>
    </citation>
    <scope>NUCLEOTIDE SEQUENCE [LARGE SCALE GENOMIC DNA]</scope>
    <source>
        <strain evidence="12">XCY_ONT2</strain>
    </source>
</reference>
<dbReference type="GO" id="GO:0070979">
    <property type="term" value="P:protein K11-linked ubiquitination"/>
    <property type="evidence" value="ECO:0007669"/>
    <property type="project" value="TreeGrafter"/>
</dbReference>
<dbReference type="EMBL" id="JAVRBK010000002">
    <property type="protein sequence ID" value="KAK5647285.1"/>
    <property type="molecule type" value="Genomic_DNA"/>
</dbReference>
<evidence type="ECO:0000256" key="5">
    <source>
        <dbReference type="ARBA" id="ARBA00022618"/>
    </source>
</evidence>
<evidence type="ECO:0000256" key="6">
    <source>
        <dbReference type="ARBA" id="ARBA00022776"/>
    </source>
</evidence>
<proteinExistence type="inferred from homology"/>
<organism evidence="12 13">
    <name type="scientific">Pyrocoelia pectoralis</name>
    <dbReference type="NCBI Taxonomy" id="417401"/>
    <lineage>
        <taxon>Eukaryota</taxon>
        <taxon>Metazoa</taxon>
        <taxon>Ecdysozoa</taxon>
        <taxon>Arthropoda</taxon>
        <taxon>Hexapoda</taxon>
        <taxon>Insecta</taxon>
        <taxon>Pterygota</taxon>
        <taxon>Neoptera</taxon>
        <taxon>Endopterygota</taxon>
        <taxon>Coleoptera</taxon>
        <taxon>Polyphaga</taxon>
        <taxon>Elateriformia</taxon>
        <taxon>Elateroidea</taxon>
        <taxon>Lampyridae</taxon>
        <taxon>Lampyrinae</taxon>
        <taxon>Pyrocoelia</taxon>
    </lineage>
</organism>
<dbReference type="InterPro" id="IPR008401">
    <property type="entry name" value="Apc13"/>
</dbReference>
<name>A0AAN7ZHQ7_9COLE</name>
<evidence type="ECO:0000256" key="8">
    <source>
        <dbReference type="ARBA" id="ARBA00023242"/>
    </source>
</evidence>
<evidence type="ECO:0000256" key="7">
    <source>
        <dbReference type="ARBA" id="ARBA00022786"/>
    </source>
</evidence>
<dbReference type="GO" id="GO:0005680">
    <property type="term" value="C:anaphase-promoting complex"/>
    <property type="evidence" value="ECO:0007669"/>
    <property type="project" value="InterPro"/>
</dbReference>
<evidence type="ECO:0000313" key="13">
    <source>
        <dbReference type="Proteomes" id="UP001329430"/>
    </source>
</evidence>
<comment type="subcellular location">
    <subcellularLocation>
        <location evidence="1">Nucleus</location>
    </subcellularLocation>
</comment>